<dbReference type="InterPro" id="IPR011990">
    <property type="entry name" value="TPR-like_helical_dom_sf"/>
</dbReference>
<dbReference type="RefSeq" id="WP_011583730.1">
    <property type="nucleotide sequence ID" value="NC_008255.1"/>
</dbReference>
<evidence type="ECO:0000256" key="1">
    <source>
        <dbReference type="SAM" id="SignalP"/>
    </source>
</evidence>
<feature type="signal peptide" evidence="1">
    <location>
        <begin position="1"/>
        <end position="18"/>
    </location>
</feature>
<sequence>MKQLILFLFLVISCSTFAHNHQVQYDSLVETYFASAKKYMQAKKYDSAHVQFKALFKLKSTIPDEAAYYYGLNQYYRNNYKQALQGFEKYIKLRGDKGVSFDSAVYYIAKSQCLEKGYVEVKEECSLCHGVGNSKVKCTKCKGVGKEYCSVCSGSGVVISRSSMGDSYQKCYKCEGTGITLCSVCKGTTFQDGDCPQCKGHGFVVIQKQCK</sequence>
<feature type="chain" id="PRO_5026833442" evidence="1">
    <location>
        <begin position="19"/>
        <end position="211"/>
    </location>
</feature>
<dbReference type="InterPro" id="IPR036410">
    <property type="entry name" value="HSP_DnaJ_Cys-rich_dom_sf"/>
</dbReference>
<dbReference type="SUPFAM" id="SSF57938">
    <property type="entry name" value="DnaJ/Hsp40 cysteine-rich domain"/>
    <property type="match status" value="1"/>
</dbReference>
<name>A0A6N4SMV7_CYTH3</name>
<dbReference type="Proteomes" id="UP000001822">
    <property type="component" value="Chromosome"/>
</dbReference>
<keyword evidence="2" id="KW-0346">Stress response</keyword>
<evidence type="ECO:0000313" key="3">
    <source>
        <dbReference type="Proteomes" id="UP000001822"/>
    </source>
</evidence>
<keyword evidence="1" id="KW-0732">Signal</keyword>
<protein>
    <submittedName>
        <fullName evidence="2">DNAJ-like chaperone heat shock protein</fullName>
    </submittedName>
</protein>
<evidence type="ECO:0000313" key="2">
    <source>
        <dbReference type="EMBL" id="ABG57614.1"/>
    </source>
</evidence>
<gene>
    <name evidence="2" type="primary">dnaJ</name>
    <name evidence="2" type="ordered locus">CHU_0324</name>
</gene>
<accession>A0A6N4SMV7</accession>
<dbReference type="SUPFAM" id="SSF48452">
    <property type="entry name" value="TPR-like"/>
    <property type="match status" value="1"/>
</dbReference>
<dbReference type="EMBL" id="CP000383">
    <property type="protein sequence ID" value="ABG57614.1"/>
    <property type="molecule type" value="Genomic_DNA"/>
</dbReference>
<dbReference type="AlphaFoldDB" id="A0A6N4SMV7"/>
<keyword evidence="3" id="KW-1185">Reference proteome</keyword>
<dbReference type="Gene3D" id="1.25.40.10">
    <property type="entry name" value="Tetratricopeptide repeat domain"/>
    <property type="match status" value="1"/>
</dbReference>
<reference evidence="2 3" key="1">
    <citation type="journal article" date="2007" name="Appl. Environ. Microbiol.">
        <title>Genome sequence of the cellulolytic gliding bacterium Cytophaga hutchinsonii.</title>
        <authorList>
            <person name="Xie G."/>
            <person name="Bruce D.C."/>
            <person name="Challacombe J.F."/>
            <person name="Chertkov O."/>
            <person name="Detter J.C."/>
            <person name="Gilna P."/>
            <person name="Han C.S."/>
            <person name="Lucas S."/>
            <person name="Misra M."/>
            <person name="Myers G.L."/>
            <person name="Richardson P."/>
            <person name="Tapia R."/>
            <person name="Thayer N."/>
            <person name="Thompson L.S."/>
            <person name="Brettin T.S."/>
            <person name="Henrissat B."/>
            <person name="Wilson D.B."/>
            <person name="McBride M.J."/>
        </authorList>
    </citation>
    <scope>NUCLEOTIDE SEQUENCE [LARGE SCALE GENOMIC DNA]</scope>
    <source>
        <strain evidence="3">ATCC 33406 / DSM 1761 / CIP 103989 / NBRC 15051 / NCIMB 9469 / D465</strain>
    </source>
</reference>
<dbReference type="OrthoDB" id="964463at2"/>
<proteinExistence type="predicted"/>
<organism evidence="2 3">
    <name type="scientific">Cytophaga hutchinsonii (strain ATCC 33406 / DSM 1761 / CIP 103989 / NBRC 15051 / NCIMB 9469 / D465)</name>
    <dbReference type="NCBI Taxonomy" id="269798"/>
    <lineage>
        <taxon>Bacteria</taxon>
        <taxon>Pseudomonadati</taxon>
        <taxon>Bacteroidota</taxon>
        <taxon>Cytophagia</taxon>
        <taxon>Cytophagales</taxon>
        <taxon>Cytophagaceae</taxon>
        <taxon>Cytophaga</taxon>
    </lineage>
</organism>
<dbReference type="KEGG" id="chu:CHU_0324"/>